<accession>A0ABS8YFP8</accession>
<dbReference type="EMBL" id="JAJNBZ010000012">
    <property type="protein sequence ID" value="MCE5170818.1"/>
    <property type="molecule type" value="Genomic_DNA"/>
</dbReference>
<reference evidence="1 2" key="1">
    <citation type="submission" date="2021-11" db="EMBL/GenBank/DDBJ databases">
        <title>Draft genome sequence of Paenibacillus profundus YoMME, a new Gram-positive bacteria with exoelectrogenic properties.</title>
        <authorList>
            <person name="Hubenova Y."/>
            <person name="Hubenova E."/>
            <person name="Manasiev Y."/>
            <person name="Peykov S."/>
            <person name="Mitov M."/>
        </authorList>
    </citation>
    <scope>NUCLEOTIDE SEQUENCE [LARGE SCALE GENOMIC DNA]</scope>
    <source>
        <strain evidence="1 2">YoMME</strain>
    </source>
</reference>
<organism evidence="1 2">
    <name type="scientific">Paenibacillus profundus</name>
    <dbReference type="NCBI Taxonomy" id="1173085"/>
    <lineage>
        <taxon>Bacteria</taxon>
        <taxon>Bacillati</taxon>
        <taxon>Bacillota</taxon>
        <taxon>Bacilli</taxon>
        <taxon>Bacillales</taxon>
        <taxon>Paenibacillaceae</taxon>
        <taxon>Paenibacillus</taxon>
    </lineage>
</organism>
<evidence type="ECO:0000313" key="2">
    <source>
        <dbReference type="Proteomes" id="UP001199916"/>
    </source>
</evidence>
<protein>
    <submittedName>
        <fullName evidence="1">Uncharacterized protein</fullName>
    </submittedName>
</protein>
<proteinExistence type="predicted"/>
<dbReference type="RefSeq" id="WP_233697456.1">
    <property type="nucleotide sequence ID" value="NZ_JAJNBZ010000012.1"/>
</dbReference>
<sequence>MNHILEKVSLHELSRLEHNIYLTKSRMCQYNDIMALQFKGNYGYGSKGNCDAAYMKAVATAALSVWEPTALIIDLSELTYEWGDRLEEIFYIGTHQYDDTPFPTALVVGPDCEEGIRTLLWGVHSAKSVHEADWVYTDMQSALEYAERKMREYDL</sequence>
<name>A0ABS8YFP8_9BACL</name>
<evidence type="ECO:0000313" key="1">
    <source>
        <dbReference type="EMBL" id="MCE5170818.1"/>
    </source>
</evidence>
<keyword evidence="2" id="KW-1185">Reference proteome</keyword>
<comment type="caution">
    <text evidence="1">The sequence shown here is derived from an EMBL/GenBank/DDBJ whole genome shotgun (WGS) entry which is preliminary data.</text>
</comment>
<gene>
    <name evidence="1" type="ORF">LQV63_16050</name>
</gene>
<dbReference type="Proteomes" id="UP001199916">
    <property type="component" value="Unassembled WGS sequence"/>
</dbReference>